<dbReference type="EMBL" id="JAAGWD010000002">
    <property type="protein sequence ID" value="NEM97419.1"/>
    <property type="molecule type" value="Genomic_DNA"/>
</dbReference>
<sequence length="136" mass="16079">MVNSSFLDAFEKALSKNKINKNNGPNYFIEGWGDLISACNSGFQFSSSEFDYELLIRDEIEKILQSKELEKYAEFQLFKDKIKELDDEFRKCTHPQYKLPIKTNNWWQNSVLKYSGELYAEQIKKHFGFDIQVLKD</sequence>
<protein>
    <submittedName>
        <fullName evidence="1">Uncharacterized protein</fullName>
    </submittedName>
</protein>
<accession>A0A6B3LKW8</accession>
<dbReference type="RefSeq" id="WP_163913739.1">
    <property type="nucleotide sequence ID" value="NZ_JAAGWD010000002.1"/>
</dbReference>
<keyword evidence="2" id="KW-1185">Reference proteome</keyword>
<reference evidence="1 2" key="1">
    <citation type="submission" date="2020-02" db="EMBL/GenBank/DDBJ databases">
        <authorList>
            <person name="Kim M.K."/>
        </authorList>
    </citation>
    <scope>NUCLEOTIDE SEQUENCE [LARGE SCALE GENOMIC DNA]</scope>
    <source>
        <strain evidence="1 2">BT327</strain>
    </source>
</reference>
<name>A0A6B3LKW8_9BACT</name>
<comment type="caution">
    <text evidence="1">The sequence shown here is derived from an EMBL/GenBank/DDBJ whole genome shotgun (WGS) entry which is preliminary data.</text>
</comment>
<dbReference type="AlphaFoldDB" id="A0A6B3LKW8"/>
<gene>
    <name evidence="1" type="ORF">GXP69_06910</name>
</gene>
<evidence type="ECO:0000313" key="1">
    <source>
        <dbReference type="EMBL" id="NEM97419.1"/>
    </source>
</evidence>
<organism evidence="1 2">
    <name type="scientific">Pontibacter burrus</name>
    <dbReference type="NCBI Taxonomy" id="2704466"/>
    <lineage>
        <taxon>Bacteria</taxon>
        <taxon>Pseudomonadati</taxon>
        <taxon>Bacteroidota</taxon>
        <taxon>Cytophagia</taxon>
        <taxon>Cytophagales</taxon>
        <taxon>Hymenobacteraceae</taxon>
        <taxon>Pontibacter</taxon>
    </lineage>
</organism>
<evidence type="ECO:0000313" key="2">
    <source>
        <dbReference type="Proteomes" id="UP000474777"/>
    </source>
</evidence>
<dbReference type="Proteomes" id="UP000474777">
    <property type="component" value="Unassembled WGS sequence"/>
</dbReference>
<proteinExistence type="predicted"/>